<protein>
    <submittedName>
        <fullName evidence="1">XRE family transcriptional regulator</fullName>
    </submittedName>
</protein>
<dbReference type="EMBL" id="WLXI01000065">
    <property type="protein sequence ID" value="MTD02596.1"/>
    <property type="molecule type" value="Genomic_DNA"/>
</dbReference>
<proteinExistence type="predicted"/>
<reference evidence="1 2" key="1">
    <citation type="submission" date="2019-11" db="EMBL/GenBank/DDBJ databases">
        <title>Streptococcus uberis isolated from clinical mastitis cases on a southeastern Queensland dairy.</title>
        <authorList>
            <person name="Workentine M.L."/>
            <person name="Price R."/>
            <person name="Olchowy T."/>
        </authorList>
    </citation>
    <scope>NUCLEOTIDE SEQUENCE [LARGE SCALE GENOMIC DNA]</scope>
    <source>
        <strain evidence="1 2">OLC4459-A17</strain>
    </source>
</reference>
<accession>A0A6L6GD47</accession>
<dbReference type="InterPro" id="IPR009061">
    <property type="entry name" value="DNA-bd_dom_put_sf"/>
</dbReference>
<comment type="caution">
    <text evidence="1">The sequence shown here is derived from an EMBL/GenBank/DDBJ whole genome shotgun (WGS) entry which is preliminary data.</text>
</comment>
<dbReference type="AlphaFoldDB" id="A0A6L6GD47"/>
<dbReference type="Proteomes" id="UP000483839">
    <property type="component" value="Unassembled WGS sequence"/>
</dbReference>
<dbReference type="RefSeq" id="WP_154617780.1">
    <property type="nucleotide sequence ID" value="NZ_WLXE01000055.1"/>
</dbReference>
<dbReference type="SUPFAM" id="SSF46955">
    <property type="entry name" value="Putative DNA-binding domain"/>
    <property type="match status" value="1"/>
</dbReference>
<organism evidence="1 2">
    <name type="scientific">Streptococcus uberis</name>
    <dbReference type="NCBI Taxonomy" id="1349"/>
    <lineage>
        <taxon>Bacteria</taxon>
        <taxon>Bacillati</taxon>
        <taxon>Bacillota</taxon>
        <taxon>Bacilli</taxon>
        <taxon>Lactobacillales</taxon>
        <taxon>Streptococcaceae</taxon>
        <taxon>Streptococcus</taxon>
    </lineage>
</organism>
<evidence type="ECO:0000313" key="2">
    <source>
        <dbReference type="Proteomes" id="UP000483839"/>
    </source>
</evidence>
<evidence type="ECO:0000313" key="1">
    <source>
        <dbReference type="EMBL" id="MTD02596.1"/>
    </source>
</evidence>
<sequence>MTWLSKEAENAIKKEVAITVTTILENFQKPEPRLLGLITQSDLKKELDIDYNTLRRWEDNGLPRYQAPLEDTRKVFYKVSDILAFLGAE</sequence>
<name>A0A6L6GD47_STRUB</name>
<gene>
    <name evidence="1" type="ORF">GKS16_09990</name>
</gene>